<comment type="caution">
    <text evidence="2">The sequence shown here is derived from an EMBL/GenBank/DDBJ whole genome shotgun (WGS) entry which is preliminary data.</text>
</comment>
<dbReference type="SUPFAM" id="SSF54236">
    <property type="entry name" value="Ubiquitin-like"/>
    <property type="match status" value="1"/>
</dbReference>
<evidence type="ECO:0000259" key="1">
    <source>
        <dbReference type="Pfam" id="PF22900"/>
    </source>
</evidence>
<dbReference type="Pfam" id="PF22900">
    <property type="entry name" value="UCH_UBL1"/>
    <property type="match status" value="1"/>
</dbReference>
<evidence type="ECO:0000313" key="2">
    <source>
        <dbReference type="EMBL" id="GAX76128.1"/>
    </source>
</evidence>
<dbReference type="InterPro" id="IPR029071">
    <property type="entry name" value="Ubiquitin-like_domsf"/>
</dbReference>
<reference evidence="2 3" key="1">
    <citation type="submission" date="2017-08" db="EMBL/GenBank/DDBJ databases">
        <title>Acidophilic green algal genome provides insights into adaptation to an acidic environment.</title>
        <authorList>
            <person name="Hirooka S."/>
            <person name="Hirose Y."/>
            <person name="Kanesaki Y."/>
            <person name="Higuchi S."/>
            <person name="Fujiwara T."/>
            <person name="Onuma R."/>
            <person name="Era A."/>
            <person name="Ohbayashi R."/>
            <person name="Uzuka A."/>
            <person name="Nozaki H."/>
            <person name="Yoshikawa H."/>
            <person name="Miyagishima S.Y."/>
        </authorList>
    </citation>
    <scope>NUCLEOTIDE SEQUENCE [LARGE SCALE GENOMIC DNA]</scope>
    <source>
        <strain evidence="2 3">NIES-2499</strain>
    </source>
</reference>
<accession>A0A250WZ62</accession>
<dbReference type="EMBL" id="BEGY01000015">
    <property type="protein sequence ID" value="GAX76128.1"/>
    <property type="molecule type" value="Genomic_DNA"/>
</dbReference>
<dbReference type="OrthoDB" id="508772at2759"/>
<organism evidence="2 3">
    <name type="scientific">Chlamydomonas eustigma</name>
    <dbReference type="NCBI Taxonomy" id="1157962"/>
    <lineage>
        <taxon>Eukaryota</taxon>
        <taxon>Viridiplantae</taxon>
        <taxon>Chlorophyta</taxon>
        <taxon>core chlorophytes</taxon>
        <taxon>Chlorophyceae</taxon>
        <taxon>CS clade</taxon>
        <taxon>Chlamydomonadales</taxon>
        <taxon>Chlamydomonadaceae</taxon>
        <taxon>Chlamydomonas</taxon>
    </lineage>
</organism>
<proteinExistence type="predicted"/>
<sequence length="111" mass="12808">MASHGEITQGNQLFISIRKGKEWPAKVFDVRIHYDESIKDIKEAVCSKLGIPLEKLQLFHHKKEVTQAYDARTLNEMELHTGFALQGWDLSEPPHYWPRVKEGPHGLELDC</sequence>
<name>A0A250WZ62_9CHLO</name>
<evidence type="ECO:0000313" key="3">
    <source>
        <dbReference type="Proteomes" id="UP000232323"/>
    </source>
</evidence>
<dbReference type="InterPro" id="IPR055176">
    <property type="entry name" value="UBP24/USP9X/USP9Y_UBL"/>
</dbReference>
<feature type="domain" description="UBP24/USP9X/USP9Y ubiquitin-like" evidence="1">
    <location>
        <begin position="9"/>
        <end position="81"/>
    </location>
</feature>
<gene>
    <name evidence="2" type="ORF">CEUSTIGMA_g3571.t1</name>
</gene>
<dbReference type="AlphaFoldDB" id="A0A250WZ62"/>
<dbReference type="CDD" id="cd17039">
    <property type="entry name" value="Ubl_ubiquitin_like"/>
    <property type="match status" value="1"/>
</dbReference>
<keyword evidence="3" id="KW-1185">Reference proteome</keyword>
<dbReference type="Gene3D" id="3.10.20.90">
    <property type="entry name" value="Phosphatidylinositol 3-kinase Catalytic Subunit, Chain A, domain 1"/>
    <property type="match status" value="1"/>
</dbReference>
<dbReference type="Proteomes" id="UP000232323">
    <property type="component" value="Unassembled WGS sequence"/>
</dbReference>
<protein>
    <recommendedName>
        <fullName evidence="1">UBP24/USP9X/USP9Y ubiquitin-like domain-containing protein</fullName>
    </recommendedName>
</protein>